<keyword evidence="3" id="KW-1185">Reference proteome</keyword>
<evidence type="ECO:0000313" key="2">
    <source>
        <dbReference type="EMBL" id="UZK58132.1"/>
    </source>
</evidence>
<organism evidence="2 3">
    <name type="scientific">Streptomyces drozdowiczii</name>
    <dbReference type="NCBI Taxonomy" id="202862"/>
    <lineage>
        <taxon>Bacteria</taxon>
        <taxon>Bacillati</taxon>
        <taxon>Actinomycetota</taxon>
        <taxon>Actinomycetes</taxon>
        <taxon>Kitasatosporales</taxon>
        <taxon>Streptomycetaceae</taxon>
        <taxon>Streptomyces</taxon>
    </lineage>
</organism>
<name>A0ABY6Q0J1_9ACTN</name>
<gene>
    <name evidence="2" type="ORF">NEH16_32255</name>
</gene>
<evidence type="ECO:0000313" key="3">
    <source>
        <dbReference type="Proteomes" id="UP001164963"/>
    </source>
</evidence>
<dbReference type="InterPro" id="IPR000182">
    <property type="entry name" value="GNAT_dom"/>
</dbReference>
<dbReference type="RefSeq" id="WP_265546681.1">
    <property type="nucleotide sequence ID" value="NZ_CP098740.1"/>
</dbReference>
<sequence length="150" mass="16423">MDMDMDTEKNDVVVVRPAVPAEAAALAGIDAGRRTSIEKWCRQGVAYVARDTASGPPLGYCVLEYTFFEQGFVTLLMVAPEARRRGVGHRLLEAAAATCTTPKLFTSTNVSNQPMQRLLQRAGWTPAGLLHGLDEGDPELFYLRKGRGLR</sequence>
<reference evidence="2" key="1">
    <citation type="journal article" date="2022" name="Front. Microbiol.">
        <title>Mirubactin C rescues the lethal effect of cell wall biosynthesis mutations in Bacillus subtilis.</title>
        <authorList>
            <person name="Kepplinger B."/>
            <person name="Wen X."/>
            <person name="Tyler A.R."/>
            <person name="Kim B.Y."/>
            <person name="Brown J."/>
            <person name="Banks P."/>
            <person name="Dashti Y."/>
            <person name="Mackenzie E.S."/>
            <person name="Wills C."/>
            <person name="Kawai Y."/>
            <person name="Waldron K.J."/>
            <person name="Allenby N.E.E."/>
            <person name="Wu L.J."/>
            <person name="Hall M.J."/>
            <person name="Errington J."/>
        </authorList>
    </citation>
    <scope>NUCLEOTIDE SEQUENCE</scope>
    <source>
        <strain evidence="2">MDA8-470</strain>
    </source>
</reference>
<protein>
    <submittedName>
        <fullName evidence="2">GNAT family N-acetyltransferase</fullName>
    </submittedName>
</protein>
<dbReference type="Pfam" id="PF00583">
    <property type="entry name" value="Acetyltransf_1"/>
    <property type="match status" value="1"/>
</dbReference>
<evidence type="ECO:0000259" key="1">
    <source>
        <dbReference type="PROSITE" id="PS51186"/>
    </source>
</evidence>
<dbReference type="EMBL" id="CP098740">
    <property type="protein sequence ID" value="UZK58132.1"/>
    <property type="molecule type" value="Genomic_DNA"/>
</dbReference>
<dbReference type="SUPFAM" id="SSF55729">
    <property type="entry name" value="Acyl-CoA N-acyltransferases (Nat)"/>
    <property type="match status" value="1"/>
</dbReference>
<dbReference type="Proteomes" id="UP001164963">
    <property type="component" value="Chromosome"/>
</dbReference>
<accession>A0ABY6Q0J1</accession>
<feature type="domain" description="N-acetyltransferase" evidence="1">
    <location>
        <begin position="13"/>
        <end position="148"/>
    </location>
</feature>
<dbReference type="InterPro" id="IPR016181">
    <property type="entry name" value="Acyl_CoA_acyltransferase"/>
</dbReference>
<dbReference type="Gene3D" id="3.40.630.30">
    <property type="match status" value="1"/>
</dbReference>
<proteinExistence type="predicted"/>
<dbReference type="CDD" id="cd04301">
    <property type="entry name" value="NAT_SF"/>
    <property type="match status" value="1"/>
</dbReference>
<dbReference type="PROSITE" id="PS51186">
    <property type="entry name" value="GNAT"/>
    <property type="match status" value="1"/>
</dbReference>